<dbReference type="EMBL" id="JAFVMF010000010">
    <property type="protein sequence ID" value="MBO1360196.1"/>
    <property type="molecule type" value="Genomic_DNA"/>
</dbReference>
<sequence>MPRGYVHISLPERRLIATLRQARVSLREIARRTGRHYSTIWRELCLNAHRRDEIDLTCYYPVTAQDRADQRRRLQARLSRDPDLAHVVRDGLKRLWSPEQISGRLRRHHRRSRGPRIPIERSISSRPESVGAREIPGHWEADLMIFNAEINQQCNLMTLVERTTRFVRISRHESRISAGITGSLLRTLAALPQALRQSLTFDRGSEFLHYKPLGTRGGRDVWFCDPRPPWQKGSAENMNGRLRRFLPSRTYLASLTHRDLASIEFLMNTTRRKCFGYLTPTETMDRLIESFSPGGALRLEPAPVCNTPPTSVVIGSSGGGGGGFPEKCGN</sequence>
<gene>
    <name evidence="3" type="ORF">J2D73_10340</name>
</gene>
<dbReference type="Gene3D" id="3.30.420.10">
    <property type="entry name" value="Ribonuclease H-like superfamily/Ribonuclease H"/>
    <property type="match status" value="1"/>
</dbReference>
<dbReference type="InterPro" id="IPR051917">
    <property type="entry name" value="Transposase-Integrase"/>
</dbReference>
<reference evidence="3 4" key="1">
    <citation type="submission" date="2021-03" db="EMBL/GenBank/DDBJ databases">
        <title>The complete genome sequence of Acetobacter sacchari TBRC 11175.</title>
        <authorList>
            <person name="Charoenyingcharoen P."/>
            <person name="Yukphan P."/>
        </authorList>
    </citation>
    <scope>NUCLEOTIDE SEQUENCE [LARGE SCALE GENOMIC DNA]</scope>
    <source>
        <strain evidence="3 4">TBRC 11175</strain>
    </source>
</reference>
<dbReference type="InterPro" id="IPR053392">
    <property type="entry name" value="Transposase_IS30-like"/>
</dbReference>
<dbReference type="Proteomes" id="UP000664771">
    <property type="component" value="Unassembled WGS sequence"/>
</dbReference>
<dbReference type="RefSeq" id="WP_207881487.1">
    <property type="nucleotide sequence ID" value="NZ_JAFVMF010000010.1"/>
</dbReference>
<dbReference type="InterPro" id="IPR012337">
    <property type="entry name" value="RNaseH-like_sf"/>
</dbReference>
<evidence type="ECO:0000313" key="4">
    <source>
        <dbReference type="Proteomes" id="UP000664771"/>
    </source>
</evidence>
<keyword evidence="1" id="KW-0233">DNA recombination</keyword>
<dbReference type="Pfam" id="PF13936">
    <property type="entry name" value="HTH_38"/>
    <property type="match status" value="1"/>
</dbReference>
<feature type="domain" description="Integrase catalytic" evidence="2">
    <location>
        <begin position="132"/>
        <end position="288"/>
    </location>
</feature>
<dbReference type="InterPro" id="IPR036397">
    <property type="entry name" value="RNaseH_sf"/>
</dbReference>
<dbReference type="SUPFAM" id="SSF53098">
    <property type="entry name" value="Ribonuclease H-like"/>
    <property type="match status" value="1"/>
</dbReference>
<comment type="caution">
    <text evidence="3">The sequence shown here is derived from an EMBL/GenBank/DDBJ whole genome shotgun (WGS) entry which is preliminary data.</text>
</comment>
<name>A0ABS3LWE8_9PROT</name>
<dbReference type="InterPro" id="IPR025246">
    <property type="entry name" value="IS30-like_HTH"/>
</dbReference>
<proteinExistence type="predicted"/>
<dbReference type="PANTHER" id="PTHR10948:SF23">
    <property type="entry name" value="TRANSPOSASE INSI FOR INSERTION SEQUENCE ELEMENT IS30A-RELATED"/>
    <property type="match status" value="1"/>
</dbReference>
<keyword evidence="4" id="KW-1185">Reference proteome</keyword>
<dbReference type="PROSITE" id="PS50994">
    <property type="entry name" value="INTEGRASE"/>
    <property type="match status" value="1"/>
</dbReference>
<dbReference type="InterPro" id="IPR001584">
    <property type="entry name" value="Integrase_cat-core"/>
</dbReference>
<accession>A0ABS3LWE8</accession>
<dbReference type="PANTHER" id="PTHR10948">
    <property type="entry name" value="TRANSPOSASE"/>
    <property type="match status" value="1"/>
</dbReference>
<dbReference type="NCBIfam" id="NF033563">
    <property type="entry name" value="transpos_IS30"/>
    <property type="match status" value="1"/>
</dbReference>
<organism evidence="3 4">
    <name type="scientific">Acetobacter sacchari</name>
    <dbReference type="NCBI Taxonomy" id="2661687"/>
    <lineage>
        <taxon>Bacteria</taxon>
        <taxon>Pseudomonadati</taxon>
        <taxon>Pseudomonadota</taxon>
        <taxon>Alphaproteobacteria</taxon>
        <taxon>Acetobacterales</taxon>
        <taxon>Acetobacteraceae</taxon>
        <taxon>Acetobacter</taxon>
    </lineage>
</organism>
<evidence type="ECO:0000259" key="2">
    <source>
        <dbReference type="PROSITE" id="PS50994"/>
    </source>
</evidence>
<evidence type="ECO:0000256" key="1">
    <source>
        <dbReference type="ARBA" id="ARBA00023172"/>
    </source>
</evidence>
<protein>
    <submittedName>
        <fullName evidence="3">IS30 family transposase</fullName>
    </submittedName>
</protein>
<evidence type="ECO:0000313" key="3">
    <source>
        <dbReference type="EMBL" id="MBO1360196.1"/>
    </source>
</evidence>